<name>A0A5J5A3X5_9ASTE</name>
<dbReference type="Pfam" id="PF04727">
    <property type="entry name" value="ELMO_CED12"/>
    <property type="match status" value="1"/>
</dbReference>
<dbReference type="OrthoDB" id="4062651at2759"/>
<dbReference type="InterPro" id="IPR050868">
    <property type="entry name" value="ELMO_domain-containing"/>
</dbReference>
<sequence>MIGIELSRQGSDPSTDFRGGGYISLENLIFFAKMYPDSLQNLLHKRDGNRVEWEYPFAVVGIKPIECRRELECRDPLLRQPFFELDYEGNLFGDGSFNGFSNGVTFETDKEGHIRNIYFPFDIESDTALSVATEMVAKLDITDQDVTKIADMIDGEIVSLVPEWKSGSGIEETPCFANLGFCHNCASNHTSDGSFMNFLSKNPSAKDLQILQCSGNGCAAMHGRFEEITYQVEWPENYVSNDTKNPTLSIQSNGFHYTRIWDQHKSLACSSVGSGESHSNEEHEKLDQAIFAKGEIGIENKSSSSALNFIKSLLGSHSFFAIHSLSHDLLD</sequence>
<dbReference type="InterPro" id="IPR006816">
    <property type="entry name" value="ELMO_dom"/>
</dbReference>
<dbReference type="EMBL" id="CM018047">
    <property type="protein sequence ID" value="KAA8523977.1"/>
    <property type="molecule type" value="Genomic_DNA"/>
</dbReference>
<dbReference type="PROSITE" id="PS51335">
    <property type="entry name" value="ELMO"/>
    <property type="match status" value="1"/>
</dbReference>
<keyword evidence="3" id="KW-1185">Reference proteome</keyword>
<dbReference type="Proteomes" id="UP000325577">
    <property type="component" value="Linkage Group LG4"/>
</dbReference>
<protein>
    <recommendedName>
        <fullName evidence="1">ELMO domain-containing protein</fullName>
    </recommendedName>
</protein>
<dbReference type="AlphaFoldDB" id="A0A5J5A3X5"/>
<evidence type="ECO:0000259" key="1">
    <source>
        <dbReference type="PROSITE" id="PS51335"/>
    </source>
</evidence>
<evidence type="ECO:0000313" key="3">
    <source>
        <dbReference type="Proteomes" id="UP000325577"/>
    </source>
</evidence>
<reference evidence="2 3" key="1">
    <citation type="submission" date="2019-09" db="EMBL/GenBank/DDBJ databases">
        <title>A chromosome-level genome assembly of the Chinese tupelo Nyssa sinensis.</title>
        <authorList>
            <person name="Yang X."/>
            <person name="Kang M."/>
            <person name="Yang Y."/>
            <person name="Xiong H."/>
            <person name="Wang M."/>
            <person name="Zhang Z."/>
            <person name="Wang Z."/>
            <person name="Wu H."/>
            <person name="Ma T."/>
            <person name="Liu J."/>
            <person name="Xi Z."/>
        </authorList>
    </citation>
    <scope>NUCLEOTIDE SEQUENCE [LARGE SCALE GENOMIC DNA]</scope>
    <source>
        <strain evidence="2">J267</strain>
        <tissue evidence="2">Leaf</tissue>
    </source>
</reference>
<evidence type="ECO:0000313" key="2">
    <source>
        <dbReference type="EMBL" id="KAA8523977.1"/>
    </source>
</evidence>
<gene>
    <name evidence="2" type="ORF">F0562_010592</name>
</gene>
<dbReference type="Gene3D" id="3.10.20.90">
    <property type="entry name" value="Phosphatidylinositol 3-kinase Catalytic Subunit, Chain A, domain 1"/>
    <property type="match status" value="1"/>
</dbReference>
<organism evidence="2 3">
    <name type="scientific">Nyssa sinensis</name>
    <dbReference type="NCBI Taxonomy" id="561372"/>
    <lineage>
        <taxon>Eukaryota</taxon>
        <taxon>Viridiplantae</taxon>
        <taxon>Streptophyta</taxon>
        <taxon>Embryophyta</taxon>
        <taxon>Tracheophyta</taxon>
        <taxon>Spermatophyta</taxon>
        <taxon>Magnoliopsida</taxon>
        <taxon>eudicotyledons</taxon>
        <taxon>Gunneridae</taxon>
        <taxon>Pentapetalae</taxon>
        <taxon>asterids</taxon>
        <taxon>Cornales</taxon>
        <taxon>Nyssaceae</taxon>
        <taxon>Nyssa</taxon>
    </lineage>
</organism>
<dbReference type="PANTHER" id="PTHR12771:SF56">
    <property type="entry name" value="CED-12"/>
    <property type="match status" value="1"/>
</dbReference>
<dbReference type="PANTHER" id="PTHR12771">
    <property type="entry name" value="ENGULFMENT AND CELL MOTILITY"/>
    <property type="match status" value="1"/>
</dbReference>
<feature type="domain" description="ELMO" evidence="1">
    <location>
        <begin position="1"/>
        <end position="161"/>
    </location>
</feature>
<accession>A0A5J5A3X5</accession>
<proteinExistence type="predicted"/>